<evidence type="ECO:0000256" key="11">
    <source>
        <dbReference type="ARBA" id="ARBA00023286"/>
    </source>
</evidence>
<accession>A0A1S4GWS3</accession>
<evidence type="ECO:0000256" key="10">
    <source>
        <dbReference type="ARBA" id="ARBA00023180"/>
    </source>
</evidence>
<dbReference type="Gene3D" id="3.40.190.10">
    <property type="entry name" value="Periplasmic binding protein-like II"/>
    <property type="match status" value="1"/>
</dbReference>
<keyword evidence="6" id="KW-1133">Transmembrane helix</keyword>
<dbReference type="InterPro" id="IPR019594">
    <property type="entry name" value="Glu/Gly-bd"/>
</dbReference>
<dbReference type="VEuPathDB" id="VectorBase:AGAMI1_010431"/>
<dbReference type="PANTHER" id="PTHR42643">
    <property type="entry name" value="IONOTROPIC RECEPTOR 20A-RELATED"/>
    <property type="match status" value="1"/>
</dbReference>
<keyword evidence="10" id="KW-0325">Glycoprotein</keyword>
<evidence type="ECO:0000256" key="12">
    <source>
        <dbReference type="ARBA" id="ARBA00023303"/>
    </source>
</evidence>
<keyword evidence="7" id="KW-0406">Ion transport</keyword>
<reference evidence="14 15" key="1">
    <citation type="journal article" date="2002" name="Science">
        <title>The genome sequence of the malaria mosquito Anopheles gambiae.</title>
        <authorList>
            <person name="Holt R.A."/>
            <person name="Subramanian G.M."/>
            <person name="Halpern A."/>
            <person name="Sutton G.G."/>
            <person name="Charlab R."/>
            <person name="Nusskern D.R."/>
            <person name="Wincker P."/>
            <person name="Clark A.G."/>
            <person name="Ribeiro J.M."/>
            <person name="Wides R."/>
            <person name="Salzberg S.L."/>
            <person name="Loftus B."/>
            <person name="Yandell M."/>
            <person name="Majoros W.H."/>
            <person name="Rusch D.B."/>
            <person name="Lai Z."/>
            <person name="Kraft C.L."/>
            <person name="Abril J.F."/>
            <person name="Anthouard V."/>
            <person name="Arensburger P."/>
            <person name="Atkinson P.W."/>
            <person name="Baden H."/>
            <person name="de Berardinis V."/>
            <person name="Baldwin D."/>
            <person name="Benes V."/>
            <person name="Biedler J."/>
            <person name="Blass C."/>
            <person name="Bolanos R."/>
            <person name="Boscus D."/>
            <person name="Barnstead M."/>
            <person name="Cai S."/>
            <person name="Center A."/>
            <person name="Chaturverdi K."/>
            <person name="Christophides G.K."/>
            <person name="Chrystal M.A."/>
            <person name="Clamp M."/>
            <person name="Cravchik A."/>
            <person name="Curwen V."/>
            <person name="Dana A."/>
            <person name="Delcher A."/>
            <person name="Dew I."/>
            <person name="Evans C.A."/>
            <person name="Flanigan M."/>
            <person name="Grundschober-Freimoser A."/>
            <person name="Friedli L."/>
            <person name="Gu Z."/>
            <person name="Guan P."/>
            <person name="Guigo R."/>
            <person name="Hillenmeyer M.E."/>
            <person name="Hladun S.L."/>
            <person name="Hogan J.R."/>
            <person name="Hong Y.S."/>
            <person name="Hoover J."/>
            <person name="Jaillon O."/>
            <person name="Ke Z."/>
            <person name="Kodira C."/>
            <person name="Kokoza E."/>
            <person name="Koutsos A."/>
            <person name="Letunic I."/>
            <person name="Levitsky A."/>
            <person name="Liang Y."/>
            <person name="Lin J.J."/>
            <person name="Lobo N.F."/>
            <person name="Lopez J.R."/>
            <person name="Malek J.A."/>
            <person name="McIntosh T.C."/>
            <person name="Meister S."/>
            <person name="Miller J."/>
            <person name="Mobarry C."/>
            <person name="Mongin E."/>
            <person name="Murphy S.D."/>
            <person name="O'Brochta D.A."/>
            <person name="Pfannkoch C."/>
            <person name="Qi R."/>
            <person name="Regier M.A."/>
            <person name="Remington K."/>
            <person name="Shao H."/>
            <person name="Sharakhova M.V."/>
            <person name="Sitter C.D."/>
            <person name="Shetty J."/>
            <person name="Smith T.J."/>
            <person name="Strong R."/>
            <person name="Sun J."/>
            <person name="Thomasova D."/>
            <person name="Ton L.Q."/>
            <person name="Topalis P."/>
            <person name="Tu Z."/>
            <person name="Unger M.F."/>
            <person name="Walenz B."/>
            <person name="Wang A."/>
            <person name="Wang J."/>
            <person name="Wang M."/>
            <person name="Wang X."/>
            <person name="Woodford K.J."/>
            <person name="Wortman J.R."/>
            <person name="Wu M."/>
            <person name="Yao A."/>
            <person name="Zdobnov E.M."/>
            <person name="Zhang H."/>
            <person name="Zhao Q."/>
            <person name="Zhao S."/>
            <person name="Zhu S.C."/>
            <person name="Zhimulev I."/>
            <person name="Coluzzi M."/>
            <person name="della Torre A."/>
            <person name="Roth C.W."/>
            <person name="Louis C."/>
            <person name="Kalush F."/>
            <person name="Mural R.J."/>
            <person name="Myers E.W."/>
            <person name="Adams M.D."/>
            <person name="Smith H.O."/>
            <person name="Broder S."/>
            <person name="Gardner M.J."/>
            <person name="Fraser C.M."/>
            <person name="Birney E."/>
            <person name="Bork P."/>
            <person name="Brey P.T."/>
            <person name="Venter J.C."/>
            <person name="Weissenbach J."/>
            <person name="Kafatos F.C."/>
            <person name="Collins F.H."/>
            <person name="Hoffman S.L."/>
        </authorList>
    </citation>
    <scope>NUCLEOTIDE SEQUENCE [LARGE SCALE GENOMIC DNA]</scope>
    <source>
        <strain evidence="14 15">PEST</strain>
    </source>
</reference>
<evidence type="ECO:0000313" key="15">
    <source>
        <dbReference type="Proteomes" id="UP000007062"/>
    </source>
</evidence>
<comment type="similarity">
    <text evidence="2">Belongs to the glutamate-gated ion channel (TC 1.A.10.1) family.</text>
</comment>
<sequence>MCKTSRLVWILTAFVLILGVKHCANKQLNSATKGNDRKSSQSIHHEEYSTELHLEMLLLELAAKMDYGHCYVVLFDEVYESVLNAAFFRQIHRAARYIVKIEQDEDTFNPRPSLKCILESTRKAGCGGYILLMANGIQMARLLRFGDDTRIIDTRARYIMMHNYRLFVPQLHYIWKRIVNVLFVRQLRERRAHLYKSGNDKFAPVYELSTAPFPMQIKGVFFSKILNFWQGGKFRLANSTFFDDKTKDLRRQEMRVVVLEHTPAVFKSATTNYYGLEIELLKAISKAMHFQMVFYETSDADKERWGRLGGNGTLTGIIKEMQEGKADFALADLHHTEYNLGFMDLSVPYNTECLTFLTPEALSDNSWKTLILPFNGEMWAGVLLSLFAVGFVFYAFSNTLMGKKNGTFGQDFARITNMSKSSAYDRNKLKKLRMIPFKRQPEPWHDPLPANDMFDTFSDCIIYTYSMLLLVSLPRIPEKWPLRMLTGWYWVYCVLVVVAYRASFTAILANPIPRVTIDTLQDLAESSVRCGAWGEQNRLFFQMAQDQYSQTIGAKLEHAPNQNEAVEKVSEGLYAYYENIYSLRQLRSTRKSEKARQTLHIMQECAVHMPISIGLGKNSPLKHQVDLYVRALIEGGLTRKWLSDAIEQFQSNVEIPPQEAIIDLKKMYAGIVALCFGYVIALFAFVVEKIYWRYYIENNPAFDKYLHGIVFRGRG</sequence>
<evidence type="ECO:0000256" key="2">
    <source>
        <dbReference type="ARBA" id="ARBA00008685"/>
    </source>
</evidence>
<comment type="subcellular location">
    <subcellularLocation>
        <location evidence="1">Cell membrane</location>
        <topology evidence="1">Multi-pass membrane protein</topology>
    </subcellularLocation>
</comment>
<feature type="domain" description="Ionotropic glutamate receptor L-glutamate and glycine-binding" evidence="13">
    <location>
        <begin position="263"/>
        <end position="323"/>
    </location>
</feature>
<dbReference type="GO" id="GO:0050906">
    <property type="term" value="P:detection of stimulus involved in sensory perception"/>
    <property type="evidence" value="ECO:0007669"/>
    <property type="project" value="UniProtKB-ARBA"/>
</dbReference>
<dbReference type="EnsemblMetazoa" id="AGAP007951-RA">
    <property type="protein sequence ID" value="AGAP007951-PA"/>
    <property type="gene ID" value="AGAP007951"/>
</dbReference>
<keyword evidence="9" id="KW-0675">Receptor</keyword>
<reference evidence="14 15" key="2">
    <citation type="journal article" date="2004" name="Trends Parasitol.">
        <title>The Anopheles gambiae genome: an update.</title>
        <authorList>
            <person name="Mongin E."/>
            <person name="Louis C."/>
            <person name="Holt R.A."/>
            <person name="Birney E."/>
            <person name="Collins F.H."/>
        </authorList>
    </citation>
    <scope>NUCLEOTIDE SEQUENCE [LARGE SCALE GENOMIC DNA]</scope>
    <source>
        <strain evidence="14 15">PEST</strain>
    </source>
</reference>
<evidence type="ECO:0000256" key="3">
    <source>
        <dbReference type="ARBA" id="ARBA00022448"/>
    </source>
</evidence>
<evidence type="ECO:0000259" key="13">
    <source>
        <dbReference type="SMART" id="SM00918"/>
    </source>
</evidence>
<reference evidence="14" key="3">
    <citation type="submission" date="2020-05" db="UniProtKB">
        <authorList>
            <consortium name="EnsemblMetazoa"/>
        </authorList>
    </citation>
    <scope>IDENTIFICATION</scope>
    <source>
        <strain evidence="14">PEST</strain>
    </source>
</reference>
<evidence type="ECO:0000256" key="7">
    <source>
        <dbReference type="ARBA" id="ARBA00023065"/>
    </source>
</evidence>
<evidence type="ECO:0000256" key="5">
    <source>
        <dbReference type="ARBA" id="ARBA00022692"/>
    </source>
</evidence>
<protein>
    <recommendedName>
        <fullName evidence="13">Ionotropic glutamate receptor L-glutamate and glycine-binding domain-containing protein</fullName>
    </recommendedName>
</protein>
<dbReference type="PANTHER" id="PTHR42643:SF35">
    <property type="entry name" value="IONOTROPIC RECEPTOR 68A, ISOFORM A"/>
    <property type="match status" value="1"/>
</dbReference>
<dbReference type="Pfam" id="PF00060">
    <property type="entry name" value="Lig_chan"/>
    <property type="match status" value="1"/>
</dbReference>
<dbReference type="InterPro" id="IPR052192">
    <property type="entry name" value="Insect_Ionotropic_Sensory_Rcpt"/>
</dbReference>
<dbReference type="InterPro" id="IPR001320">
    <property type="entry name" value="Iontro_rcpt_C"/>
</dbReference>
<dbReference type="FunFam" id="3.40.190.10:FF:000729">
    <property type="entry name" value="Ionotropic receptor IR68a"/>
    <property type="match status" value="1"/>
</dbReference>
<dbReference type="Pfam" id="PF10613">
    <property type="entry name" value="Lig_chan-Glu_bd"/>
    <property type="match status" value="1"/>
</dbReference>
<dbReference type="InParanoid" id="A0A1S4GWS3"/>
<name>A0A1S4GWS3_ANOGA</name>
<evidence type="ECO:0000256" key="1">
    <source>
        <dbReference type="ARBA" id="ARBA00004651"/>
    </source>
</evidence>
<dbReference type="VEuPathDB" id="VectorBase:AGAP007951"/>
<dbReference type="SUPFAM" id="SSF53850">
    <property type="entry name" value="Periplasmic binding protein-like II"/>
    <property type="match status" value="1"/>
</dbReference>
<dbReference type="Gene3D" id="1.10.287.70">
    <property type="match status" value="1"/>
</dbReference>
<evidence type="ECO:0000256" key="4">
    <source>
        <dbReference type="ARBA" id="ARBA00022475"/>
    </source>
</evidence>
<keyword evidence="15" id="KW-1185">Reference proteome</keyword>
<dbReference type="GO" id="GO:0015276">
    <property type="term" value="F:ligand-gated monoatomic ion channel activity"/>
    <property type="evidence" value="ECO:0007669"/>
    <property type="project" value="InterPro"/>
</dbReference>
<dbReference type="FunCoup" id="A0A1S4GWS3">
    <property type="interactions" value="9"/>
</dbReference>
<keyword evidence="8" id="KW-0472">Membrane</keyword>
<evidence type="ECO:0000256" key="9">
    <source>
        <dbReference type="ARBA" id="ARBA00023170"/>
    </source>
</evidence>
<dbReference type="SMART" id="SM00918">
    <property type="entry name" value="Lig_chan-Glu_bd"/>
    <property type="match status" value="1"/>
</dbReference>
<organism evidence="14 15">
    <name type="scientific">Anopheles gambiae</name>
    <name type="common">African malaria mosquito</name>
    <dbReference type="NCBI Taxonomy" id="7165"/>
    <lineage>
        <taxon>Eukaryota</taxon>
        <taxon>Metazoa</taxon>
        <taxon>Ecdysozoa</taxon>
        <taxon>Arthropoda</taxon>
        <taxon>Hexapoda</taxon>
        <taxon>Insecta</taxon>
        <taxon>Pterygota</taxon>
        <taxon>Neoptera</taxon>
        <taxon>Endopterygota</taxon>
        <taxon>Diptera</taxon>
        <taxon>Nematocera</taxon>
        <taxon>Culicoidea</taxon>
        <taxon>Culicidae</taxon>
        <taxon>Anophelinae</taxon>
        <taxon>Anopheles</taxon>
    </lineage>
</organism>
<dbReference type="AlphaFoldDB" id="A0A1S4GWS3"/>
<dbReference type="Proteomes" id="UP000007062">
    <property type="component" value="Chromosome 3R"/>
</dbReference>
<keyword evidence="4" id="KW-1003">Cell membrane</keyword>
<evidence type="ECO:0000313" key="14">
    <source>
        <dbReference type="EnsemblMetazoa" id="AGAP007951-PA"/>
    </source>
</evidence>
<dbReference type="OMA" id="LHIMEEC"/>
<keyword evidence="3" id="KW-0813">Transport</keyword>
<evidence type="ECO:0000256" key="8">
    <source>
        <dbReference type="ARBA" id="ARBA00023136"/>
    </source>
</evidence>
<dbReference type="GO" id="GO:0005886">
    <property type="term" value="C:plasma membrane"/>
    <property type="evidence" value="ECO:0007669"/>
    <property type="project" value="UniProtKB-SubCell"/>
</dbReference>
<dbReference type="EMBL" id="AAAB01008964">
    <property type="status" value="NOT_ANNOTATED_CDS"/>
    <property type="molecule type" value="Genomic_DNA"/>
</dbReference>
<proteinExistence type="inferred from homology"/>
<evidence type="ECO:0000256" key="6">
    <source>
        <dbReference type="ARBA" id="ARBA00022989"/>
    </source>
</evidence>
<keyword evidence="11" id="KW-1071">Ligand-gated ion channel</keyword>
<keyword evidence="12" id="KW-0407">Ion channel</keyword>
<keyword evidence="5" id="KW-0812">Transmembrane</keyword>